<name>A0AAX4MWH5_9CAUD</name>
<protein>
    <submittedName>
        <fullName evidence="1">Uncharacterized protein</fullName>
    </submittedName>
</protein>
<dbReference type="EMBL" id="PP551948">
    <property type="protein sequence ID" value="WYN05108.1"/>
    <property type="molecule type" value="Genomic_DNA"/>
</dbReference>
<proteinExistence type="predicted"/>
<accession>A0AAX4MWH5</accession>
<sequence length="73" mass="8187">MARLTVDTQFKEELTVKPGTLMIHREPPAFIVMATSIVVGDEFAGVSLEDGAYGEQWIIDQYKPFEGKLTLEQ</sequence>
<reference evidence="1 2" key="1">
    <citation type="submission" date="2024-03" db="EMBL/GenBank/DDBJ databases">
        <title>Complete Genome Sequence of a Pseudomonas fluorescens Bacteriophage UNO-G1W1 isolated from freshwater ice in Nebraska.</title>
        <authorList>
            <person name="Neville A.J."/>
            <person name="Schulze T.T."/>
            <person name="Davis P.H."/>
        </authorList>
    </citation>
    <scope>NUCLEOTIDE SEQUENCE [LARGE SCALE GENOMIC DNA]</scope>
</reference>
<gene>
    <name evidence="1" type="ORF">ISREJYDI_CDS0147</name>
</gene>
<evidence type="ECO:0000313" key="2">
    <source>
        <dbReference type="Proteomes" id="UP001447006"/>
    </source>
</evidence>
<evidence type="ECO:0000313" key="1">
    <source>
        <dbReference type="EMBL" id="WYN05108.1"/>
    </source>
</evidence>
<keyword evidence="2" id="KW-1185">Reference proteome</keyword>
<organism evidence="1 2">
    <name type="scientific">Pseudomonas phage UNO-G1W1</name>
    <dbReference type="NCBI Taxonomy" id="3136609"/>
    <lineage>
        <taxon>Viruses</taxon>
        <taxon>Duplodnaviria</taxon>
        <taxon>Heunggongvirae</taxon>
        <taxon>Uroviricota</taxon>
        <taxon>Caudoviricetes</taxon>
        <taxon>Vandenendeviridae</taxon>
        <taxon>Gorskivirinae</taxon>
        <taxon>Omahavirus</taxon>
        <taxon>Omahavirus UNOG1W1</taxon>
    </lineage>
</organism>
<dbReference type="Proteomes" id="UP001447006">
    <property type="component" value="Segment"/>
</dbReference>